<accession>L1LA68</accession>
<keyword evidence="1" id="KW-0732">Signal</keyword>
<comment type="caution">
    <text evidence="2">The sequence shown here is derived from an EMBL/GenBank/DDBJ whole genome shotgun (WGS) entry which is preliminary data.</text>
</comment>
<dbReference type="AlphaFoldDB" id="L1LA68"/>
<protein>
    <recommendedName>
        <fullName evidence="4">Signal peptide-containing protein</fullName>
    </recommendedName>
</protein>
<keyword evidence="3" id="KW-1185">Reference proteome</keyword>
<feature type="chain" id="PRO_5003952928" description="Signal peptide-containing protein" evidence="1">
    <location>
        <begin position="19"/>
        <end position="854"/>
    </location>
</feature>
<sequence length="854" mass="98230">MKIIALLLLAFVYKGGFSINTPVELASVSHATYLELSPLERLNLVGFTLDVSNNYGDERFKVYNFVLDGIQTRLVIPQNENYIGKITDGNDVIWEPEGKEKGLQANIYLGNDVPAILDLTTSARGGFGRALFVKDGNVWLPKTEETERMYNVVSWNLRKIARSPLAFNIDLSIDRDTERCAVVNFDIKGVVTRMHIPKYGFRAHGVYYGKEEVWRCSSSKDYVGWIPSKFRATFAKVHFKNGKPHLAHVIVRRLDDTAVSYYYVWQRMEWKENEELFVTELDELIRESKKALSLKSLHNYIARMDFDTFLEPVDQDEYAPYSQYTHLVDNQTFNLFEFERDGAIILHCVPKEGVRVNTFFHGNNRVWKGKEGEYCLSATIYHDSENAVTVMIKYAYDETVSNCFCNLKDKGWTCVNKEEHQAAISSIKVSDKAVKSKLKGQMSRANKSRYYPKRSDNLSIHDLTVPITLDIAKPDKIHMDIKTTNSDGLKTTYYYQLGKLYFNEVKDNSTSIWKAGDGETCPLVYKTTRNDKQFLTILVKKADESNILSYENVGNLKAREWKFVEQQDDDDEREVVEPKQELLVFKTADLNIADVDQSLFDTFEDYEDKVHLKKFTAKTEEQIGRIVDKDAQIWKSELPGERCTLATVYYDGKEPKLVYLVASGFLGSAGINFYKRGSKWIRVSKEDYNRVLSRMKDIPYMPEQHHADLDINYIDSKLFAVDEAVEDGILVKEFTVRHGYILTDIFQSSVPIWEGGKGESCTSALVYYDGFTAIAATIHFVNGYGNKFVKYLVHEGKKWVHVDKEEHQKLLIGLRERLVGVDRVFPFHSLRFKAYSESDLSSLGKRRKKKVDLV</sequence>
<evidence type="ECO:0000313" key="2">
    <source>
        <dbReference type="EMBL" id="EKX72337.1"/>
    </source>
</evidence>
<dbReference type="GeneID" id="15805212"/>
<proteinExistence type="predicted"/>
<evidence type="ECO:0008006" key="4">
    <source>
        <dbReference type="Google" id="ProtNLM"/>
    </source>
</evidence>
<dbReference type="EMBL" id="ACOU01000007">
    <property type="protein sequence ID" value="EKX72337.1"/>
    <property type="molecule type" value="Genomic_DNA"/>
</dbReference>
<gene>
    <name evidence="2" type="ORF">BEWA_048040</name>
</gene>
<dbReference type="Proteomes" id="UP000031512">
    <property type="component" value="Unassembled WGS sequence"/>
</dbReference>
<evidence type="ECO:0000256" key="1">
    <source>
        <dbReference type="SAM" id="SignalP"/>
    </source>
</evidence>
<dbReference type="InterPro" id="IPR007480">
    <property type="entry name" value="DUF529"/>
</dbReference>
<reference evidence="2 3" key="1">
    <citation type="journal article" date="2012" name="BMC Genomics">
        <title>Comparative genomic analysis and phylogenetic position of Theileria equi.</title>
        <authorList>
            <person name="Kappmeyer L.S."/>
            <person name="Thiagarajan M."/>
            <person name="Herndon D.R."/>
            <person name="Ramsay J.D."/>
            <person name="Caler E."/>
            <person name="Djikeng A."/>
            <person name="Gillespie J.J."/>
            <person name="Lau A.O."/>
            <person name="Roalson E.H."/>
            <person name="Silva J.C."/>
            <person name="Silva M.G."/>
            <person name="Suarez C.E."/>
            <person name="Ueti M.W."/>
            <person name="Nene V.M."/>
            <person name="Mealey R.H."/>
            <person name="Knowles D.P."/>
            <person name="Brayton K.A."/>
        </authorList>
    </citation>
    <scope>NUCLEOTIDE SEQUENCE [LARGE SCALE GENOMIC DNA]</scope>
    <source>
        <strain evidence="2 3">WA</strain>
    </source>
</reference>
<dbReference type="eggNOG" id="ENOG502T5SI">
    <property type="taxonomic scope" value="Eukaryota"/>
</dbReference>
<dbReference type="VEuPathDB" id="PiroplasmaDB:BEWA_048040"/>
<dbReference type="RefSeq" id="XP_004831789.1">
    <property type="nucleotide sequence ID" value="XM_004831732.1"/>
</dbReference>
<name>L1LA68_THEEQ</name>
<organism evidence="2 3">
    <name type="scientific">Theileria equi strain WA</name>
    <dbReference type="NCBI Taxonomy" id="1537102"/>
    <lineage>
        <taxon>Eukaryota</taxon>
        <taxon>Sar</taxon>
        <taxon>Alveolata</taxon>
        <taxon>Apicomplexa</taxon>
        <taxon>Aconoidasida</taxon>
        <taxon>Piroplasmida</taxon>
        <taxon>Theileriidae</taxon>
        <taxon>Theileria</taxon>
    </lineage>
</organism>
<feature type="signal peptide" evidence="1">
    <location>
        <begin position="1"/>
        <end position="18"/>
    </location>
</feature>
<dbReference type="KEGG" id="beq:BEWA_048040"/>
<dbReference type="OrthoDB" id="363084at2759"/>
<dbReference type="Pfam" id="PF04385">
    <property type="entry name" value="FAINT"/>
    <property type="match status" value="4"/>
</dbReference>
<evidence type="ECO:0000313" key="3">
    <source>
        <dbReference type="Proteomes" id="UP000031512"/>
    </source>
</evidence>